<organism evidence="2 4">
    <name type="scientific">Piloderma croceum (strain F 1598)</name>
    <dbReference type="NCBI Taxonomy" id="765440"/>
    <lineage>
        <taxon>Eukaryota</taxon>
        <taxon>Fungi</taxon>
        <taxon>Dikarya</taxon>
        <taxon>Basidiomycota</taxon>
        <taxon>Agaricomycotina</taxon>
        <taxon>Agaricomycetes</taxon>
        <taxon>Agaricomycetidae</taxon>
        <taxon>Atheliales</taxon>
        <taxon>Atheliaceae</taxon>
        <taxon>Piloderma</taxon>
    </lineage>
</organism>
<accession>A0A0C3F064</accession>
<name>A0A0C3F064_PILCF</name>
<protein>
    <recommendedName>
        <fullName evidence="1">DUF6593 domain-containing protein</fullName>
    </recommendedName>
</protein>
<dbReference type="EMBL" id="KN833079">
    <property type="protein sequence ID" value="KIM73549.1"/>
    <property type="molecule type" value="Genomic_DNA"/>
</dbReference>
<feature type="domain" description="DUF6593" evidence="1">
    <location>
        <begin position="12"/>
        <end position="168"/>
    </location>
</feature>
<dbReference type="InterPro" id="IPR046528">
    <property type="entry name" value="DUF6593"/>
</dbReference>
<evidence type="ECO:0000313" key="3">
    <source>
        <dbReference type="EMBL" id="KIM78382.1"/>
    </source>
</evidence>
<dbReference type="Proteomes" id="UP000054166">
    <property type="component" value="Unassembled WGS sequence"/>
</dbReference>
<evidence type="ECO:0000259" key="1">
    <source>
        <dbReference type="Pfam" id="PF20236"/>
    </source>
</evidence>
<dbReference type="EMBL" id="KN833017">
    <property type="protein sequence ID" value="KIM78382.1"/>
    <property type="molecule type" value="Genomic_DNA"/>
</dbReference>
<reference evidence="2 4" key="1">
    <citation type="submission" date="2014-04" db="EMBL/GenBank/DDBJ databases">
        <authorList>
            <consortium name="DOE Joint Genome Institute"/>
            <person name="Kuo A."/>
            <person name="Tarkka M."/>
            <person name="Buscot F."/>
            <person name="Kohler A."/>
            <person name="Nagy L.G."/>
            <person name="Floudas D."/>
            <person name="Copeland A."/>
            <person name="Barry K.W."/>
            <person name="Cichocki N."/>
            <person name="Veneault-Fourrey C."/>
            <person name="LaButti K."/>
            <person name="Lindquist E.A."/>
            <person name="Lipzen A."/>
            <person name="Lundell T."/>
            <person name="Morin E."/>
            <person name="Murat C."/>
            <person name="Sun H."/>
            <person name="Tunlid A."/>
            <person name="Henrissat B."/>
            <person name="Grigoriev I.V."/>
            <person name="Hibbett D.S."/>
            <person name="Martin F."/>
            <person name="Nordberg H.P."/>
            <person name="Cantor M.N."/>
            <person name="Hua S.X."/>
        </authorList>
    </citation>
    <scope>NUCLEOTIDE SEQUENCE [LARGE SCALE GENOMIC DNA]</scope>
    <source>
        <strain evidence="2 4">F 1598</strain>
    </source>
</reference>
<dbReference type="HOGENOM" id="CLU_084280_0_0_1"/>
<sequence>MSTLSLSLHPDCPWNCTLDDPDDFILYDVRTVVKMQTNYTFIRNAGDQVIATIRWRDVLPDMIMLTEGSFVSVNSWLTRSLVPFNFNIKFKDDSGRGYTWRGNAPGLSLRLFADEDPTTPIAQYYKSYRDWQTNPPRRVPSRFEIKPRAQEIFDLVVISFLCLEKGRRAK</sequence>
<reference evidence="4" key="2">
    <citation type="submission" date="2015-01" db="EMBL/GenBank/DDBJ databases">
        <title>Evolutionary Origins and Diversification of the Mycorrhizal Mutualists.</title>
        <authorList>
            <consortium name="DOE Joint Genome Institute"/>
            <consortium name="Mycorrhizal Genomics Consortium"/>
            <person name="Kohler A."/>
            <person name="Kuo A."/>
            <person name="Nagy L.G."/>
            <person name="Floudas D."/>
            <person name="Copeland A."/>
            <person name="Barry K.W."/>
            <person name="Cichocki N."/>
            <person name="Veneault-Fourrey C."/>
            <person name="LaButti K."/>
            <person name="Lindquist E.A."/>
            <person name="Lipzen A."/>
            <person name="Lundell T."/>
            <person name="Morin E."/>
            <person name="Murat C."/>
            <person name="Riley R."/>
            <person name="Ohm R."/>
            <person name="Sun H."/>
            <person name="Tunlid A."/>
            <person name="Henrissat B."/>
            <person name="Grigoriev I.V."/>
            <person name="Hibbett D.S."/>
            <person name="Martin F."/>
        </authorList>
    </citation>
    <scope>NUCLEOTIDE SEQUENCE [LARGE SCALE GENOMIC DNA]</scope>
    <source>
        <strain evidence="3 4">F 1598</strain>
    </source>
</reference>
<evidence type="ECO:0000313" key="4">
    <source>
        <dbReference type="Proteomes" id="UP000054166"/>
    </source>
</evidence>
<proteinExistence type="predicted"/>
<evidence type="ECO:0000313" key="2">
    <source>
        <dbReference type="EMBL" id="KIM73549.1"/>
    </source>
</evidence>
<gene>
    <name evidence="3" type="ORF">PILCRDRAFT_824596</name>
    <name evidence="2" type="ORF">PILCRDRAFT_829034</name>
</gene>
<dbReference type="Pfam" id="PF20236">
    <property type="entry name" value="DUF6593"/>
    <property type="match status" value="1"/>
</dbReference>
<reference evidence="2" key="3">
    <citation type="submission" date="2015-02" db="EMBL/GenBank/DDBJ databases">
        <title>Evolutionary Origins and Diversification of the Mycorrhizal Mutualists.</title>
        <authorList>
            <consortium name="DOE Joint Genome Institute"/>
            <consortium name="Mycorrhizal Genomics Consortium"/>
            <person name="Kohler A."/>
            <person name="Kuo A."/>
            <person name="Nagy L.G."/>
            <person name="Floudas D."/>
            <person name="Copeland A."/>
            <person name="Barry K.W."/>
            <person name="Cichocki N."/>
            <person name="Veneault-Fourrey C."/>
            <person name="LaButti K."/>
            <person name="Lindquist E.A."/>
            <person name="Lipzen A."/>
            <person name="Lundell T."/>
            <person name="Morin E."/>
            <person name="Murat C."/>
            <person name="Riley R."/>
            <person name="Ohm R."/>
            <person name="Sun H."/>
            <person name="Tunlid A."/>
            <person name="Henrissat B."/>
            <person name="Grigoriev I.V."/>
            <person name="Hibbett D.S."/>
            <person name="Martin F."/>
        </authorList>
    </citation>
    <scope>NUCLEOTIDE SEQUENCE</scope>
    <source>
        <strain evidence="2">F 1598</strain>
    </source>
</reference>
<keyword evidence="4" id="KW-1185">Reference proteome</keyword>
<dbReference type="OrthoDB" id="3256331at2759"/>
<dbReference type="AlphaFoldDB" id="A0A0C3F064"/>